<proteinExistence type="predicted"/>
<reference evidence="2 3" key="1">
    <citation type="journal article" date="2013" name="Nat. Commun.">
        <title>Genome analysis reveals insights into physiology and longevity of the Brandt's bat Myotis brandtii.</title>
        <authorList>
            <person name="Seim I."/>
            <person name="Fang X."/>
            <person name="Xiong Z."/>
            <person name="Lobanov A.V."/>
            <person name="Huang Z."/>
            <person name="Ma S."/>
            <person name="Feng Y."/>
            <person name="Turanov A.A."/>
            <person name="Zhu Y."/>
            <person name="Lenz T.L."/>
            <person name="Gerashchenko M.V."/>
            <person name="Fan D."/>
            <person name="Hee Yim S."/>
            <person name="Yao X."/>
            <person name="Jordan D."/>
            <person name="Xiong Y."/>
            <person name="Ma Y."/>
            <person name="Lyapunov A.N."/>
            <person name="Chen G."/>
            <person name="Kulakova O.I."/>
            <person name="Sun Y."/>
            <person name="Lee S.G."/>
            <person name="Bronson R.T."/>
            <person name="Moskalev A.A."/>
            <person name="Sunyaev S.R."/>
            <person name="Zhang G."/>
            <person name="Krogh A."/>
            <person name="Wang J."/>
            <person name="Gladyshev V.N."/>
        </authorList>
    </citation>
    <scope>NUCLEOTIDE SEQUENCE [LARGE SCALE GENOMIC DNA]</scope>
</reference>
<gene>
    <name evidence="2" type="ORF">D623_10001522</name>
</gene>
<dbReference type="EMBL" id="KE163663">
    <property type="protein sequence ID" value="EPQ13046.1"/>
    <property type="molecule type" value="Genomic_DNA"/>
</dbReference>
<protein>
    <submittedName>
        <fullName evidence="2">Uncharacterized protein</fullName>
    </submittedName>
</protein>
<evidence type="ECO:0000313" key="2">
    <source>
        <dbReference type="EMBL" id="EPQ13046.1"/>
    </source>
</evidence>
<organism evidence="2 3">
    <name type="scientific">Myotis brandtii</name>
    <name type="common">Brandt's bat</name>
    <dbReference type="NCBI Taxonomy" id="109478"/>
    <lineage>
        <taxon>Eukaryota</taxon>
        <taxon>Metazoa</taxon>
        <taxon>Chordata</taxon>
        <taxon>Craniata</taxon>
        <taxon>Vertebrata</taxon>
        <taxon>Euteleostomi</taxon>
        <taxon>Mammalia</taxon>
        <taxon>Eutheria</taxon>
        <taxon>Laurasiatheria</taxon>
        <taxon>Chiroptera</taxon>
        <taxon>Yangochiroptera</taxon>
        <taxon>Vespertilionidae</taxon>
        <taxon>Myotis</taxon>
    </lineage>
</organism>
<dbReference type="Proteomes" id="UP000052978">
    <property type="component" value="Unassembled WGS sequence"/>
</dbReference>
<keyword evidence="3" id="KW-1185">Reference proteome</keyword>
<feature type="region of interest" description="Disordered" evidence="1">
    <location>
        <begin position="38"/>
        <end position="58"/>
    </location>
</feature>
<evidence type="ECO:0000313" key="3">
    <source>
        <dbReference type="Proteomes" id="UP000052978"/>
    </source>
</evidence>
<evidence type="ECO:0000256" key="1">
    <source>
        <dbReference type="SAM" id="MobiDB-lite"/>
    </source>
</evidence>
<sequence length="58" mass="6591">MRARVYSIADNLDAITFTNVIQMSSQQARTEGHRFRHGFITDNAQPSPHRPHEGPSSR</sequence>
<name>S7N7S8_MYOBR</name>
<dbReference type="AlphaFoldDB" id="S7N7S8"/>
<accession>S7N7S8</accession>